<protein>
    <submittedName>
        <fullName evidence="2 3">Uncharacterized protein LOC106967959 isoform X1</fullName>
    </submittedName>
</protein>
<evidence type="ECO:0000313" key="1">
    <source>
        <dbReference type="Proteomes" id="UP001652583"/>
    </source>
</evidence>
<keyword evidence="1" id="KW-1185">Reference proteome</keyword>
<dbReference type="Proteomes" id="UP001652583">
    <property type="component" value="Chromosome E4"/>
</dbReference>
<dbReference type="RefSeq" id="XP_053065198.1">
    <property type="nucleotide sequence ID" value="XM_053209223.1"/>
</dbReference>
<proteinExistence type="predicted"/>
<evidence type="ECO:0000313" key="2">
    <source>
        <dbReference type="RefSeq" id="XP_053065198.1"/>
    </source>
</evidence>
<accession>A0ABM3P0K0</accession>
<sequence length="207" mass="22371">MTYDVDHLTIVLRTLASLTTPSIGASCSGGSVGVQLSPEVVTNDPESAWFTAAKSSVFLTLTFMGGLQSSVPCRLHSRTKADGQQSHPAEEEAMVGAVTGRFRHLLGPSTRRFHYISLPEGPACLSAAEVRTLPQGWAMNVLTIRTLPHNKALHLGFTTLVHPSCSTCVGKKAQRREAMCLTSHSSQGKTSMRMTFQFNGSRTRIDP</sequence>
<name>A0ABM3P0K0_ACIJB</name>
<gene>
    <name evidence="2 3" type="primary">LOC106967959</name>
</gene>
<reference evidence="2 3" key="1">
    <citation type="submission" date="2025-05" db="UniProtKB">
        <authorList>
            <consortium name="RefSeq"/>
        </authorList>
    </citation>
    <scope>IDENTIFICATION</scope>
    <source>
        <tissue evidence="2 3">Blood</tissue>
    </source>
</reference>
<evidence type="ECO:0000313" key="3">
    <source>
        <dbReference type="RefSeq" id="XP_053065199.1"/>
    </source>
</evidence>
<dbReference type="RefSeq" id="XP_053065199.1">
    <property type="nucleotide sequence ID" value="XM_053209224.1"/>
</dbReference>
<dbReference type="GeneID" id="106967959"/>
<organism evidence="1 2">
    <name type="scientific">Acinonyx jubatus</name>
    <name type="common">Cheetah</name>
    <dbReference type="NCBI Taxonomy" id="32536"/>
    <lineage>
        <taxon>Eukaryota</taxon>
        <taxon>Metazoa</taxon>
        <taxon>Chordata</taxon>
        <taxon>Craniata</taxon>
        <taxon>Vertebrata</taxon>
        <taxon>Euteleostomi</taxon>
        <taxon>Mammalia</taxon>
        <taxon>Eutheria</taxon>
        <taxon>Laurasiatheria</taxon>
        <taxon>Carnivora</taxon>
        <taxon>Feliformia</taxon>
        <taxon>Felidae</taxon>
        <taxon>Felinae</taxon>
        <taxon>Acinonyx</taxon>
    </lineage>
</organism>